<feature type="compositionally biased region" description="Basic residues" evidence="3">
    <location>
        <begin position="1252"/>
        <end position="1265"/>
    </location>
</feature>
<feature type="compositionally biased region" description="Basic and acidic residues" evidence="3">
    <location>
        <begin position="968"/>
        <end position="999"/>
    </location>
</feature>
<feature type="region of interest" description="Disordered" evidence="3">
    <location>
        <begin position="947"/>
        <end position="999"/>
    </location>
</feature>
<feature type="compositionally biased region" description="Basic and acidic residues" evidence="3">
    <location>
        <begin position="299"/>
        <end position="309"/>
    </location>
</feature>
<keyword evidence="1 2" id="KW-0175">Coiled coil</keyword>
<dbReference type="AlphaFoldDB" id="L5KSH6"/>
<dbReference type="STRING" id="9402.L5KSH6"/>
<evidence type="ECO:0000259" key="4">
    <source>
        <dbReference type="Pfam" id="PF15035"/>
    </source>
</evidence>
<name>L5KSH6_PTEAL</name>
<evidence type="ECO:0000313" key="6">
    <source>
        <dbReference type="Proteomes" id="UP000010552"/>
    </source>
</evidence>
<feature type="compositionally biased region" description="Basic and acidic residues" evidence="3">
    <location>
        <begin position="947"/>
        <end position="958"/>
    </location>
</feature>
<feature type="compositionally biased region" description="Low complexity" evidence="3">
    <location>
        <begin position="1099"/>
        <end position="1109"/>
    </location>
</feature>
<sequence length="1265" mass="141374">AERDELAGRYHAVSERLQARLRTTEARLRRSELEHSVDLEEALGRLEAAEQRSTGLSQVNALLREQLQHMKKANDTLAEELARATGSVLHLRGELGLREAQRWTESEVSLCSCRGRQLTRRSHGGQPRGFFLLWRQVAALRAHLAELRSASERGLADLRADAARTAQHLHTACLNLESNLQLSARSAAGALEQRLQGKVCEMLQLQGRWAAEKVALQARLSEQTLLVRKLTGGNPAKAGAVPSPRMDAQRPVAWADLGSPELAQSSSTEQEGAEGQLRGPPCTASPHRACPPATLDAVRAVDRRRRQEQDLGPQLESSRAEAAGLREQLADRQQELRGTRRLLQAQARECEGLLDELEAQSREAQRCRAAGQLLAREKEALEVDVQELRGKADAWTVEKQRLEATNAELQRSIALQGRLEQLEDKVSGLKKELVLAREALDAARLQRDLLEGEKEAVRGALARAECSNADLELLVTRLKSEGVEQRDSLAKMAGLMEGLAQDKGDLNQQILQLEQERDQLREQQQALEQGQAGAREQLARAEQQLELARAERGGLEQRLEQLEGQVARLRHERAQLQEQVHQVTCKKQALEEHLAQSLQDREAQMDTLQKALQEKGALSEERAQLLAEREALERQSQLTAEEAADLRAERDSLESSLSEARQLAAQLQTQQEQLEGEAQSARLARQALQVEMEQLRSAWEVEEMKLQWDVGRLQQQVAQQEREAQLALENQALTHREDLARLQKEKETLSLSLTEEKEAAARQLERDKELVAKSTAKKEALEEEIRSLKRERDESLLHLECEMQQALTLKEAEGGLLQEALSTATRDLEQARQEAHGRQERAEATISALTAELKALQAQFEDAISTHQREAAAMSQGLRDMAAERNLAERERSKDEEEQKVLVLEEARAAAWREAGVLRARVRTAEQAQGDAQRELQQLRRQVKTLEAESQRKSREVDQLQAAQQSRQELRRQAAEAEAAREGAREEAEAGGEARETELERRLQQVRVAEQTLRAELREATGKLRQASGEAGGLRARLDEACRQLRSLEQELARAEGARRDAEGQLGRLWTTIRRGLGLPGQSASAPPERPGSPTKGWESSSGGSEQQSASPPAGSHSPLRWPSPAPGHHGPEVDVASVRDALRDLVQKLRDAQRERDTWRFRVLGLSSRLREAESERTRAQSRVGRLQKALAEAERGGRLAEGEVGRARPEEALQRPEAERPASVRAAGQEQPWLQVAGLKEQLDREMQRQRHAHLGPAFRAKK</sequence>
<dbReference type="Pfam" id="PF15035">
    <property type="entry name" value="Rootletin"/>
    <property type="match status" value="1"/>
</dbReference>
<dbReference type="GO" id="GO:0005814">
    <property type="term" value="C:centriole"/>
    <property type="evidence" value="ECO:0007669"/>
    <property type="project" value="TreeGrafter"/>
</dbReference>
<protein>
    <submittedName>
        <fullName evidence="5">Rootletin</fullName>
    </submittedName>
</protein>
<feature type="non-terminal residue" evidence="5">
    <location>
        <position position="1"/>
    </location>
</feature>
<feature type="compositionally biased region" description="Basic and acidic residues" evidence="3">
    <location>
        <begin position="1195"/>
        <end position="1224"/>
    </location>
</feature>
<evidence type="ECO:0000256" key="1">
    <source>
        <dbReference type="ARBA" id="ARBA00023054"/>
    </source>
</evidence>
<feature type="compositionally biased region" description="Basic and acidic residues" evidence="3">
    <location>
        <begin position="644"/>
        <end position="653"/>
    </location>
</feature>
<organism evidence="5 6">
    <name type="scientific">Pteropus alecto</name>
    <name type="common">Black flying fox</name>
    <dbReference type="NCBI Taxonomy" id="9402"/>
    <lineage>
        <taxon>Eukaryota</taxon>
        <taxon>Metazoa</taxon>
        <taxon>Chordata</taxon>
        <taxon>Craniata</taxon>
        <taxon>Vertebrata</taxon>
        <taxon>Euteleostomi</taxon>
        <taxon>Mammalia</taxon>
        <taxon>Eutheria</taxon>
        <taxon>Laurasiatheria</taxon>
        <taxon>Chiroptera</taxon>
        <taxon>Yinpterochiroptera</taxon>
        <taxon>Pteropodoidea</taxon>
        <taxon>Pteropodidae</taxon>
        <taxon>Pteropodinae</taxon>
        <taxon>Pteropus</taxon>
    </lineage>
</organism>
<feature type="region of interest" description="Disordered" evidence="3">
    <location>
        <begin position="260"/>
        <end position="326"/>
    </location>
</feature>
<feature type="region of interest" description="Disordered" evidence="3">
    <location>
        <begin position="1074"/>
        <end position="1134"/>
    </location>
</feature>
<dbReference type="GO" id="GO:0005813">
    <property type="term" value="C:centrosome"/>
    <property type="evidence" value="ECO:0007669"/>
    <property type="project" value="TreeGrafter"/>
</dbReference>
<dbReference type="PANTHER" id="PTHR23159">
    <property type="entry name" value="CENTROSOMAL PROTEIN 2"/>
    <property type="match status" value="1"/>
</dbReference>
<dbReference type="InParanoid" id="L5KSH6"/>
<proteinExistence type="predicted"/>
<dbReference type="Proteomes" id="UP000010552">
    <property type="component" value="Unassembled WGS sequence"/>
</dbReference>
<dbReference type="FunCoup" id="L5KSH6">
    <property type="interactions" value="22"/>
</dbReference>
<keyword evidence="6" id="KW-1185">Reference proteome</keyword>
<dbReference type="PANTHER" id="PTHR23159:SF16">
    <property type="entry name" value="CILIARY ROOTLET COILED-COIL PROTEIN 2"/>
    <property type="match status" value="1"/>
</dbReference>
<feature type="region of interest" description="Disordered" evidence="3">
    <location>
        <begin position="636"/>
        <end position="661"/>
    </location>
</feature>
<accession>L5KSH6</accession>
<dbReference type="EMBL" id="KB030575">
    <property type="protein sequence ID" value="ELK14404.1"/>
    <property type="molecule type" value="Genomic_DNA"/>
</dbReference>
<feature type="domain" description="Rootletin-like coiled-coil" evidence="4">
    <location>
        <begin position="18"/>
        <end position="165"/>
    </location>
</feature>
<evidence type="ECO:0000256" key="3">
    <source>
        <dbReference type="SAM" id="MobiDB-lite"/>
    </source>
</evidence>
<reference evidence="6" key="1">
    <citation type="journal article" date="2013" name="Science">
        <title>Comparative analysis of bat genomes provides insight into the evolution of flight and immunity.</title>
        <authorList>
            <person name="Zhang G."/>
            <person name="Cowled C."/>
            <person name="Shi Z."/>
            <person name="Huang Z."/>
            <person name="Bishop-Lilly K.A."/>
            <person name="Fang X."/>
            <person name="Wynne J.W."/>
            <person name="Xiong Z."/>
            <person name="Baker M.L."/>
            <person name="Zhao W."/>
            <person name="Tachedjian M."/>
            <person name="Zhu Y."/>
            <person name="Zhou P."/>
            <person name="Jiang X."/>
            <person name="Ng J."/>
            <person name="Yang L."/>
            <person name="Wu L."/>
            <person name="Xiao J."/>
            <person name="Feng Y."/>
            <person name="Chen Y."/>
            <person name="Sun X."/>
            <person name="Zhang Y."/>
            <person name="Marsh G.A."/>
            <person name="Crameri G."/>
            <person name="Broder C.C."/>
            <person name="Frey K.G."/>
            <person name="Wang L.F."/>
            <person name="Wang J."/>
        </authorList>
    </citation>
    <scope>NUCLEOTIDE SEQUENCE [LARGE SCALE GENOMIC DNA]</scope>
</reference>
<feature type="region of interest" description="Disordered" evidence="3">
    <location>
        <begin position="1246"/>
        <end position="1265"/>
    </location>
</feature>
<dbReference type="InterPro" id="IPR055167">
    <property type="entry name" value="Rootletin-like_CC"/>
</dbReference>
<evidence type="ECO:0000313" key="5">
    <source>
        <dbReference type="EMBL" id="ELK14404.1"/>
    </source>
</evidence>
<gene>
    <name evidence="5" type="ORF">PAL_GLEAN10006470</name>
</gene>
<dbReference type="Gene3D" id="1.10.287.1490">
    <property type="match status" value="1"/>
</dbReference>
<feature type="region of interest" description="Disordered" evidence="3">
    <location>
        <begin position="1195"/>
        <end position="1233"/>
    </location>
</feature>
<feature type="coiled-coil region" evidence="2">
    <location>
        <begin position="1136"/>
        <end position="1191"/>
    </location>
</feature>
<evidence type="ECO:0000256" key="2">
    <source>
        <dbReference type="SAM" id="Coils"/>
    </source>
</evidence>